<protein>
    <submittedName>
        <fullName evidence="3">DNA-binding transcriptional MerR regulator</fullName>
    </submittedName>
</protein>
<keyword evidence="1 3" id="KW-0238">DNA-binding</keyword>
<dbReference type="EMBL" id="JACHMW010000001">
    <property type="protein sequence ID" value="MBB5848723.1"/>
    <property type="molecule type" value="Genomic_DNA"/>
</dbReference>
<dbReference type="InterPro" id="IPR009061">
    <property type="entry name" value="DNA-bd_dom_put_sf"/>
</dbReference>
<evidence type="ECO:0000313" key="4">
    <source>
        <dbReference type="Proteomes" id="UP000567246"/>
    </source>
</evidence>
<evidence type="ECO:0000313" key="3">
    <source>
        <dbReference type="EMBL" id="MBB5848723.1"/>
    </source>
</evidence>
<dbReference type="SMART" id="SM00422">
    <property type="entry name" value="HTH_MERR"/>
    <property type="match status" value="1"/>
</dbReference>
<name>A0A4Y8ZNB2_9MICC</name>
<dbReference type="Pfam" id="PF13411">
    <property type="entry name" value="MerR_1"/>
    <property type="match status" value="1"/>
</dbReference>
<dbReference type="PROSITE" id="PS50937">
    <property type="entry name" value="HTH_MERR_2"/>
    <property type="match status" value="1"/>
</dbReference>
<dbReference type="PROSITE" id="PS00552">
    <property type="entry name" value="HTH_MERR_1"/>
    <property type="match status" value="1"/>
</dbReference>
<evidence type="ECO:0000256" key="1">
    <source>
        <dbReference type="ARBA" id="ARBA00023125"/>
    </source>
</evidence>
<dbReference type="InterPro" id="IPR047057">
    <property type="entry name" value="MerR_fam"/>
</dbReference>
<organism evidence="3 4">
    <name type="scientific">Micrococcus endophyticus</name>
    <dbReference type="NCBI Taxonomy" id="455343"/>
    <lineage>
        <taxon>Bacteria</taxon>
        <taxon>Bacillati</taxon>
        <taxon>Actinomycetota</taxon>
        <taxon>Actinomycetes</taxon>
        <taxon>Micrococcales</taxon>
        <taxon>Micrococcaceae</taxon>
        <taxon>Micrococcus</taxon>
    </lineage>
</organism>
<proteinExistence type="predicted"/>
<dbReference type="PANTHER" id="PTHR30204:SF97">
    <property type="entry name" value="MERR FAMILY REGULATORY PROTEIN"/>
    <property type="match status" value="1"/>
</dbReference>
<dbReference type="SUPFAM" id="SSF46955">
    <property type="entry name" value="Putative DNA-binding domain"/>
    <property type="match status" value="1"/>
</dbReference>
<gene>
    <name evidence="3" type="ORF">HDA33_001287</name>
</gene>
<reference evidence="3 4" key="1">
    <citation type="submission" date="2020-08" db="EMBL/GenBank/DDBJ databases">
        <title>Sequencing the genomes of 1000 actinobacteria strains.</title>
        <authorList>
            <person name="Klenk H.-P."/>
        </authorList>
    </citation>
    <scope>NUCLEOTIDE SEQUENCE [LARGE SCALE GENOMIC DNA]</scope>
    <source>
        <strain evidence="3 4">DSM 17945</strain>
    </source>
</reference>
<comment type="caution">
    <text evidence="3">The sequence shown here is derived from an EMBL/GenBank/DDBJ whole genome shotgun (WGS) entry which is preliminary data.</text>
</comment>
<sequence>MGVDMLSIGEIAHSTGVSRRMLRHWEGEGLLTPATTDPVTGYRRYQDSQLGRVRAIMELRALGFGLAEIGQLLDPRIEQSTLEVLLTHQVDALQRQITEASTRLVHVQHRLDIIQSKSMEIIMNLSITALPSLNIWGLSTAVLDETEIGHAVNQLHRDLPHTDEEIVLLYDGTNDDQITVSAGTTTRPDSEAVSRIVVPEAPEGVTVTFAVLPESIGDAWVLIDAELEKRHLTSFGVYRQINSVAGHVTLQAPVRGRH</sequence>
<dbReference type="Gene3D" id="1.10.1660.10">
    <property type="match status" value="1"/>
</dbReference>
<dbReference type="Proteomes" id="UP000567246">
    <property type="component" value="Unassembled WGS sequence"/>
</dbReference>
<keyword evidence="4" id="KW-1185">Reference proteome</keyword>
<accession>A0A4Y8ZNB2</accession>
<dbReference type="GO" id="GO:0003677">
    <property type="term" value="F:DNA binding"/>
    <property type="evidence" value="ECO:0007669"/>
    <property type="project" value="UniProtKB-KW"/>
</dbReference>
<dbReference type="PANTHER" id="PTHR30204">
    <property type="entry name" value="REDOX-CYCLING DRUG-SENSING TRANSCRIPTIONAL ACTIVATOR SOXR"/>
    <property type="match status" value="1"/>
</dbReference>
<dbReference type="InterPro" id="IPR000551">
    <property type="entry name" value="MerR-type_HTH_dom"/>
</dbReference>
<dbReference type="AlphaFoldDB" id="A0A4Y8ZNB2"/>
<dbReference type="GO" id="GO:0003700">
    <property type="term" value="F:DNA-binding transcription factor activity"/>
    <property type="evidence" value="ECO:0007669"/>
    <property type="project" value="InterPro"/>
</dbReference>
<feature type="domain" description="HTH merR-type" evidence="2">
    <location>
        <begin position="5"/>
        <end position="75"/>
    </location>
</feature>
<dbReference type="RefSeq" id="WP_338104276.1">
    <property type="nucleotide sequence ID" value="NZ_BAABAG010000024.1"/>
</dbReference>
<evidence type="ECO:0000259" key="2">
    <source>
        <dbReference type="PROSITE" id="PS50937"/>
    </source>
</evidence>